<dbReference type="Pfam" id="PF01551">
    <property type="entry name" value="Peptidase_M23"/>
    <property type="match status" value="1"/>
</dbReference>
<comment type="caution">
    <text evidence="3">The sequence shown here is derived from an EMBL/GenBank/DDBJ whole genome shotgun (WGS) entry which is preliminary data.</text>
</comment>
<dbReference type="PANTHER" id="PTHR21666:SF289">
    <property type="entry name" value="L-ALA--D-GLU ENDOPEPTIDASE"/>
    <property type="match status" value="1"/>
</dbReference>
<dbReference type="EMBL" id="JAMTCK010000004">
    <property type="protein sequence ID" value="MCP2165405.1"/>
    <property type="molecule type" value="Genomic_DNA"/>
</dbReference>
<dbReference type="GO" id="GO:0004222">
    <property type="term" value="F:metalloendopeptidase activity"/>
    <property type="evidence" value="ECO:0007669"/>
    <property type="project" value="TreeGrafter"/>
</dbReference>
<name>A0AAE3GDJ4_9PSEU</name>
<dbReference type="AlphaFoldDB" id="A0AAE3GDJ4"/>
<evidence type="ECO:0000313" key="3">
    <source>
        <dbReference type="EMBL" id="MCP2165405.1"/>
    </source>
</evidence>
<dbReference type="InterPro" id="IPR011055">
    <property type="entry name" value="Dup_hybrid_motif"/>
</dbReference>
<dbReference type="SUPFAM" id="SSF51261">
    <property type="entry name" value="Duplicated hybrid motif"/>
    <property type="match status" value="1"/>
</dbReference>
<dbReference type="PANTHER" id="PTHR21666">
    <property type="entry name" value="PEPTIDASE-RELATED"/>
    <property type="match status" value="1"/>
</dbReference>
<sequence>MVSRSCRTPPHRWLVRPVVLAAAVLFLVANGALTSADAVPPARAGRFSWPLAEPHPVLRAFQAPATPYSAGHRGVDLGGPAGGEVLAAGQAVVVFAGQVAGRPLVSLDHGGGLRTTYEPVSPRVVAGQPVGRGEVIGLLQPGHPGCAGLTPGAGADAAGATGPVVCLHWGARRGAEYVDPLGLLGSGRVRLLPWRPEDTERLRAGG</sequence>
<dbReference type="InterPro" id="IPR016047">
    <property type="entry name" value="M23ase_b-sheet_dom"/>
</dbReference>
<proteinExistence type="predicted"/>
<evidence type="ECO:0000313" key="4">
    <source>
        <dbReference type="Proteomes" id="UP001206128"/>
    </source>
</evidence>
<reference evidence="3" key="1">
    <citation type="submission" date="2022-06" db="EMBL/GenBank/DDBJ databases">
        <title>Genomic Encyclopedia of Archaeal and Bacterial Type Strains, Phase II (KMG-II): from individual species to whole genera.</title>
        <authorList>
            <person name="Goeker M."/>
        </authorList>
    </citation>
    <scope>NUCLEOTIDE SEQUENCE</scope>
    <source>
        <strain evidence="3">DSM 43935</strain>
    </source>
</reference>
<keyword evidence="1" id="KW-0732">Signal</keyword>
<dbReference type="CDD" id="cd12797">
    <property type="entry name" value="M23_peptidase"/>
    <property type="match status" value="1"/>
</dbReference>
<protein>
    <submittedName>
        <fullName evidence="3">Peptidase family M23</fullName>
    </submittedName>
</protein>
<keyword evidence="4" id="KW-1185">Reference proteome</keyword>
<evidence type="ECO:0000259" key="2">
    <source>
        <dbReference type="Pfam" id="PF01551"/>
    </source>
</evidence>
<dbReference type="InterPro" id="IPR050570">
    <property type="entry name" value="Cell_wall_metabolism_enzyme"/>
</dbReference>
<gene>
    <name evidence="3" type="ORF">LX83_002254</name>
</gene>
<organism evidence="3 4">
    <name type="scientific">Goodfellowiella coeruleoviolacea</name>
    <dbReference type="NCBI Taxonomy" id="334858"/>
    <lineage>
        <taxon>Bacteria</taxon>
        <taxon>Bacillati</taxon>
        <taxon>Actinomycetota</taxon>
        <taxon>Actinomycetes</taxon>
        <taxon>Pseudonocardiales</taxon>
        <taxon>Pseudonocardiaceae</taxon>
        <taxon>Goodfellowiella</taxon>
    </lineage>
</organism>
<dbReference type="Gene3D" id="2.70.70.10">
    <property type="entry name" value="Glucose Permease (Domain IIA)"/>
    <property type="match status" value="1"/>
</dbReference>
<feature type="domain" description="M23ase beta-sheet core" evidence="2">
    <location>
        <begin position="71"/>
        <end position="141"/>
    </location>
</feature>
<evidence type="ECO:0000256" key="1">
    <source>
        <dbReference type="ARBA" id="ARBA00022729"/>
    </source>
</evidence>
<dbReference type="Proteomes" id="UP001206128">
    <property type="component" value="Unassembled WGS sequence"/>
</dbReference>
<dbReference type="RefSeq" id="WP_253770113.1">
    <property type="nucleotide sequence ID" value="NZ_JAMTCK010000004.1"/>
</dbReference>
<accession>A0AAE3GDJ4</accession>